<dbReference type="InterPro" id="IPR050807">
    <property type="entry name" value="TransReg_Diox_bact_type"/>
</dbReference>
<dbReference type="PROSITE" id="PS50943">
    <property type="entry name" value="HTH_CROC1"/>
    <property type="match status" value="1"/>
</dbReference>
<evidence type="ECO:0000259" key="2">
    <source>
        <dbReference type="PROSITE" id="PS50943"/>
    </source>
</evidence>
<dbReference type="GO" id="GO:0003677">
    <property type="term" value="F:DNA binding"/>
    <property type="evidence" value="ECO:0007669"/>
    <property type="project" value="UniProtKB-KW"/>
</dbReference>
<feature type="domain" description="HTH cro/C1-type" evidence="2">
    <location>
        <begin position="10"/>
        <end position="65"/>
    </location>
</feature>
<reference evidence="3" key="1">
    <citation type="submission" date="2010-01" db="EMBL/GenBank/DDBJ databases">
        <title>Genome fragments of uncultured bacteria from the North Pacific subtropical Gyre.</title>
        <authorList>
            <person name="Pham V.D."/>
            <person name="Delong E.F."/>
        </authorList>
    </citation>
    <scope>NUCLEOTIDE SEQUENCE</scope>
</reference>
<organism evidence="3">
    <name type="scientific">uncultured Gemmatimonadales bacterium HF0770_11C06</name>
    <dbReference type="NCBI Taxonomy" id="723616"/>
    <lineage>
        <taxon>Bacteria</taxon>
        <taxon>Pseudomonadati</taxon>
        <taxon>Gemmatimonadota</taxon>
        <taxon>Gemmatimonadia</taxon>
        <taxon>Gemmatimonadales</taxon>
        <taxon>environmental samples</taxon>
    </lineage>
</organism>
<dbReference type="Pfam" id="PF13560">
    <property type="entry name" value="HTH_31"/>
    <property type="match status" value="1"/>
</dbReference>
<name>E7C6Y6_9BACT</name>
<dbReference type="Gene3D" id="1.10.260.40">
    <property type="entry name" value="lambda repressor-like DNA-binding domains"/>
    <property type="match status" value="1"/>
</dbReference>
<sequence length="185" mass="20074">MLTTHFGSGIRQRRRTRNVSLRRLAQDAGLSGAYLSQIERGLVPPPSSAKIKALAVALGESPDELIGLAGQDRMQQLQGWVLATLTNVGTKKPKRDPAPKTRSEWCGGVIAWNQAIQTLQTALVAGLAHGDFEFTIRGARTTRGNSTLTLNLGTVHQFTLATAEIDELGFLFGSGQRVKSRKARR</sequence>
<dbReference type="EMBL" id="GU568008">
    <property type="protein sequence ID" value="ADI23210.1"/>
    <property type="molecule type" value="Genomic_DNA"/>
</dbReference>
<dbReference type="AlphaFoldDB" id="E7C6Y6"/>
<accession>E7C6Y6</accession>
<dbReference type="GO" id="GO:0005829">
    <property type="term" value="C:cytosol"/>
    <property type="evidence" value="ECO:0007669"/>
    <property type="project" value="TreeGrafter"/>
</dbReference>
<protein>
    <recommendedName>
        <fullName evidence="2">HTH cro/C1-type domain-containing protein</fullName>
    </recommendedName>
</protein>
<dbReference type="PANTHER" id="PTHR46797">
    <property type="entry name" value="HTH-TYPE TRANSCRIPTIONAL REGULATOR"/>
    <property type="match status" value="1"/>
</dbReference>
<proteinExistence type="predicted"/>
<dbReference type="InterPro" id="IPR010982">
    <property type="entry name" value="Lambda_DNA-bd_dom_sf"/>
</dbReference>
<dbReference type="GO" id="GO:0003700">
    <property type="term" value="F:DNA-binding transcription factor activity"/>
    <property type="evidence" value="ECO:0007669"/>
    <property type="project" value="TreeGrafter"/>
</dbReference>
<dbReference type="PANTHER" id="PTHR46797:SF1">
    <property type="entry name" value="METHYLPHOSPHONATE SYNTHASE"/>
    <property type="match status" value="1"/>
</dbReference>
<evidence type="ECO:0000256" key="1">
    <source>
        <dbReference type="ARBA" id="ARBA00023125"/>
    </source>
</evidence>
<dbReference type="InterPro" id="IPR001387">
    <property type="entry name" value="Cro/C1-type_HTH"/>
</dbReference>
<keyword evidence="1" id="KW-0238">DNA-binding</keyword>
<dbReference type="CDD" id="cd00093">
    <property type="entry name" value="HTH_XRE"/>
    <property type="match status" value="1"/>
</dbReference>
<evidence type="ECO:0000313" key="3">
    <source>
        <dbReference type="EMBL" id="ADI23210.1"/>
    </source>
</evidence>
<dbReference type="SMART" id="SM00530">
    <property type="entry name" value="HTH_XRE"/>
    <property type="match status" value="1"/>
</dbReference>
<dbReference type="SUPFAM" id="SSF47413">
    <property type="entry name" value="lambda repressor-like DNA-binding domains"/>
    <property type="match status" value="1"/>
</dbReference>